<feature type="transmembrane region" description="Helical" evidence="8">
    <location>
        <begin position="153"/>
        <end position="172"/>
    </location>
</feature>
<feature type="transmembrane region" description="Helical" evidence="8">
    <location>
        <begin position="334"/>
        <end position="357"/>
    </location>
</feature>
<keyword evidence="4 11" id="KW-0808">Transferase</keyword>
<reference evidence="11 12" key="1">
    <citation type="submission" date="2024-07" db="EMBL/GenBank/DDBJ databases">
        <title>Molecular mechanisms and environmental adaptations of flagellar loss and biofilm growth of Rhodanobacter under environmental stress.</title>
        <authorList>
            <person name="Chen M."/>
        </authorList>
    </citation>
    <scope>NUCLEOTIDE SEQUENCE [LARGE SCALE GENOMIC DNA]</scope>
    <source>
        <strain evidence="11 12">RS22</strain>
    </source>
</reference>
<dbReference type="InterPro" id="IPR040845">
    <property type="entry name" value="Arnt_C"/>
</dbReference>
<evidence type="ECO:0000256" key="2">
    <source>
        <dbReference type="ARBA" id="ARBA00022475"/>
    </source>
</evidence>
<feature type="transmembrane region" description="Helical" evidence="8">
    <location>
        <begin position="128"/>
        <end position="147"/>
    </location>
</feature>
<keyword evidence="5 8" id="KW-0812">Transmembrane</keyword>
<evidence type="ECO:0000256" key="8">
    <source>
        <dbReference type="SAM" id="Phobius"/>
    </source>
</evidence>
<evidence type="ECO:0000256" key="7">
    <source>
        <dbReference type="ARBA" id="ARBA00023136"/>
    </source>
</evidence>
<dbReference type="EC" id="2.4.-.-" evidence="11"/>
<keyword evidence="7 8" id="KW-0472">Membrane</keyword>
<dbReference type="EMBL" id="JBGBPY010000002">
    <property type="protein sequence ID" value="MEY2184397.1"/>
    <property type="molecule type" value="Genomic_DNA"/>
</dbReference>
<evidence type="ECO:0000256" key="1">
    <source>
        <dbReference type="ARBA" id="ARBA00004651"/>
    </source>
</evidence>
<feature type="transmembrane region" description="Helical" evidence="8">
    <location>
        <begin position="363"/>
        <end position="384"/>
    </location>
</feature>
<comment type="subcellular location">
    <subcellularLocation>
        <location evidence="1">Cell membrane</location>
        <topology evidence="1">Multi-pass membrane protein</topology>
    </subcellularLocation>
</comment>
<evidence type="ECO:0000259" key="10">
    <source>
        <dbReference type="Pfam" id="PF18583"/>
    </source>
</evidence>
<comment type="caution">
    <text evidence="11">The sequence shown here is derived from an EMBL/GenBank/DDBJ whole genome shotgun (WGS) entry which is preliminary data.</text>
</comment>
<dbReference type="Pfam" id="PF13231">
    <property type="entry name" value="PMT_2"/>
    <property type="match status" value="1"/>
</dbReference>
<keyword evidence="3 11" id="KW-0328">Glycosyltransferase</keyword>
<feature type="transmembrane region" description="Helical" evidence="8">
    <location>
        <begin position="184"/>
        <end position="215"/>
    </location>
</feature>
<feature type="transmembrane region" description="Helical" evidence="8">
    <location>
        <begin position="425"/>
        <end position="443"/>
    </location>
</feature>
<proteinExistence type="predicted"/>
<organism evidence="11 12">
    <name type="scientific">Rhodanobacter humi</name>
    <dbReference type="NCBI Taxonomy" id="1888173"/>
    <lineage>
        <taxon>Bacteria</taxon>
        <taxon>Pseudomonadati</taxon>
        <taxon>Pseudomonadota</taxon>
        <taxon>Gammaproteobacteria</taxon>
        <taxon>Lysobacterales</taxon>
        <taxon>Rhodanobacteraceae</taxon>
        <taxon>Rhodanobacter</taxon>
    </lineage>
</organism>
<feature type="domain" description="Aminoarabinose transferase C-terminal" evidence="10">
    <location>
        <begin position="458"/>
        <end position="560"/>
    </location>
</feature>
<feature type="domain" description="Glycosyltransferase RgtA/B/C/D-like" evidence="9">
    <location>
        <begin position="78"/>
        <end position="243"/>
    </location>
</feature>
<protein>
    <submittedName>
        <fullName evidence="11">Glycosyltransferase family 39 protein</fullName>
        <ecNumber evidence="11">2.4.-.-</ecNumber>
    </submittedName>
</protein>
<feature type="transmembrane region" description="Helical" evidence="8">
    <location>
        <begin position="396"/>
        <end position="419"/>
    </location>
</feature>
<dbReference type="GO" id="GO:0016757">
    <property type="term" value="F:glycosyltransferase activity"/>
    <property type="evidence" value="ECO:0007669"/>
    <property type="project" value="UniProtKB-KW"/>
</dbReference>
<name>A0ABV4AVH4_9GAMM</name>
<gene>
    <name evidence="11" type="ORF">AB7878_18470</name>
</gene>
<evidence type="ECO:0000313" key="12">
    <source>
        <dbReference type="Proteomes" id="UP001562159"/>
    </source>
</evidence>
<dbReference type="InterPro" id="IPR038731">
    <property type="entry name" value="RgtA/B/C-like"/>
</dbReference>
<dbReference type="InterPro" id="IPR050297">
    <property type="entry name" value="LipidA_mod_glycosyltrf_83"/>
</dbReference>
<evidence type="ECO:0000256" key="6">
    <source>
        <dbReference type="ARBA" id="ARBA00022989"/>
    </source>
</evidence>
<dbReference type="PANTHER" id="PTHR33908:SF3">
    <property type="entry name" value="UNDECAPRENYL PHOSPHATE-ALPHA-4-AMINO-4-DEOXY-L-ARABINOSE ARABINOSYL TRANSFERASE"/>
    <property type="match status" value="1"/>
</dbReference>
<dbReference type="Pfam" id="PF18583">
    <property type="entry name" value="Arnt_C"/>
    <property type="match status" value="1"/>
</dbReference>
<dbReference type="PANTHER" id="PTHR33908">
    <property type="entry name" value="MANNOSYLTRANSFERASE YKCB-RELATED"/>
    <property type="match status" value="1"/>
</dbReference>
<feature type="transmembrane region" description="Helical" evidence="8">
    <location>
        <begin position="227"/>
        <end position="246"/>
    </location>
</feature>
<evidence type="ECO:0000256" key="4">
    <source>
        <dbReference type="ARBA" id="ARBA00022679"/>
    </source>
</evidence>
<sequence>MSVKHMAQNDVRPAGAWHARFSAAAVLLGIGWLAAWFYGLAGRALAEPDEGRYAEVAHEMFTSGDWITPRLDGFNFFDKPPLHYWASATAYALFGAHPWSARLWCALTGLLAIVAIGWAGARLFGREAGGYAAVILGSSLLFVFAAHINTLDIGVAAFLAVGMACFLVAQFDPTARHLRTRLNLLMWAALALAVLSKGLIGVVLPGMILGIFMLWQRDWGVLRRVSLVPGVLVLLVLCAPWFILICRLHPDFFDYFFIREHFTRFLTSADGRSKVFGFFLPVVLLGLFPWTLLLPWSKTSWRAIGAGGPAQRFLLVWVGVVFVFFSFSHSQLPFYILPVFPALALLLGRAATVLSLQALVRRFWWVATLTTLGAATATAIALAARTAIPKAVLQDVLSGLSLALVLMALAAMVGTWALHRGRRRTAIHGLALATLIAWQLTLVSSQPLNDMRSADPVARLIQPELGPHTEVFTVHAYLRALPFYLGRPVTVVDQDSDDLTPGLASRPDGYIADLATFEQRWRASHDAIALVADDLVGQLRSEGLPFRELGREATGVIITRHETAPPLRSTP</sequence>
<evidence type="ECO:0000256" key="5">
    <source>
        <dbReference type="ARBA" id="ARBA00022692"/>
    </source>
</evidence>
<feature type="transmembrane region" description="Helical" evidence="8">
    <location>
        <begin position="21"/>
        <end position="41"/>
    </location>
</feature>
<evidence type="ECO:0000256" key="3">
    <source>
        <dbReference type="ARBA" id="ARBA00022676"/>
    </source>
</evidence>
<keyword evidence="2" id="KW-1003">Cell membrane</keyword>
<accession>A0ABV4AVH4</accession>
<evidence type="ECO:0000259" key="9">
    <source>
        <dbReference type="Pfam" id="PF13231"/>
    </source>
</evidence>
<keyword evidence="12" id="KW-1185">Reference proteome</keyword>
<feature type="transmembrane region" description="Helical" evidence="8">
    <location>
        <begin position="309"/>
        <end position="327"/>
    </location>
</feature>
<feature type="transmembrane region" description="Helical" evidence="8">
    <location>
        <begin position="275"/>
        <end position="297"/>
    </location>
</feature>
<feature type="transmembrane region" description="Helical" evidence="8">
    <location>
        <begin position="101"/>
        <end position="121"/>
    </location>
</feature>
<evidence type="ECO:0000313" key="11">
    <source>
        <dbReference type="EMBL" id="MEY2184397.1"/>
    </source>
</evidence>
<keyword evidence="6 8" id="KW-1133">Transmembrane helix</keyword>
<dbReference type="Proteomes" id="UP001562159">
    <property type="component" value="Unassembled WGS sequence"/>
</dbReference>